<evidence type="ECO:0000313" key="2">
    <source>
        <dbReference type="Proteomes" id="UP000008311"/>
    </source>
</evidence>
<name>B9TLY1_RICCO</name>
<dbReference type="AlphaFoldDB" id="B9TLY1"/>
<gene>
    <name evidence="1" type="ORF">RCOM_1938990</name>
</gene>
<dbReference type="EMBL" id="EQ987677">
    <property type="protein sequence ID" value="EEF23132.1"/>
    <property type="molecule type" value="Genomic_DNA"/>
</dbReference>
<accession>B9TLY1</accession>
<dbReference type="Proteomes" id="UP000008311">
    <property type="component" value="Unassembled WGS sequence"/>
</dbReference>
<dbReference type="InParanoid" id="B9TLY1"/>
<organism evidence="1 2">
    <name type="scientific">Ricinus communis</name>
    <name type="common">Castor bean</name>
    <dbReference type="NCBI Taxonomy" id="3988"/>
    <lineage>
        <taxon>Eukaryota</taxon>
        <taxon>Viridiplantae</taxon>
        <taxon>Streptophyta</taxon>
        <taxon>Embryophyta</taxon>
        <taxon>Tracheophyta</taxon>
        <taxon>Spermatophyta</taxon>
        <taxon>Magnoliopsida</taxon>
        <taxon>eudicotyledons</taxon>
        <taxon>Gunneridae</taxon>
        <taxon>Pentapetalae</taxon>
        <taxon>rosids</taxon>
        <taxon>fabids</taxon>
        <taxon>Malpighiales</taxon>
        <taxon>Euphorbiaceae</taxon>
        <taxon>Acalyphoideae</taxon>
        <taxon>Acalypheae</taxon>
        <taxon>Ricinus</taxon>
    </lineage>
</organism>
<sequence length="106" mass="11820">MLRKAFPAQDREIFVGGMQKQSEFRHAILDEMGDIDPEAVSQEVVAIGVGLIDQHPSIGAILLECSNLPPYAKSLQDQIHVPVFDFTTMINYVRASCVRSHFRGGY</sequence>
<protein>
    <recommendedName>
        <fullName evidence="3">Aspartate racemase</fullName>
    </recommendedName>
</protein>
<reference evidence="2" key="1">
    <citation type="journal article" date="2010" name="Nat. Biotechnol.">
        <title>Draft genome sequence of the oilseed species Ricinus communis.</title>
        <authorList>
            <person name="Chan A.P."/>
            <person name="Crabtree J."/>
            <person name="Zhao Q."/>
            <person name="Lorenzi H."/>
            <person name="Orvis J."/>
            <person name="Puiu D."/>
            <person name="Melake-Berhan A."/>
            <person name="Jones K.M."/>
            <person name="Redman J."/>
            <person name="Chen G."/>
            <person name="Cahoon E.B."/>
            <person name="Gedil M."/>
            <person name="Stanke M."/>
            <person name="Haas B.J."/>
            <person name="Wortman J.R."/>
            <person name="Fraser-Liggett C.M."/>
            <person name="Ravel J."/>
            <person name="Rabinowicz P.D."/>
        </authorList>
    </citation>
    <scope>NUCLEOTIDE SEQUENCE [LARGE SCALE GENOMIC DNA]</scope>
    <source>
        <strain evidence="2">cv. Hale</strain>
    </source>
</reference>
<keyword evidence="2" id="KW-1185">Reference proteome</keyword>
<evidence type="ECO:0008006" key="3">
    <source>
        <dbReference type="Google" id="ProtNLM"/>
    </source>
</evidence>
<proteinExistence type="predicted"/>
<evidence type="ECO:0000313" key="1">
    <source>
        <dbReference type="EMBL" id="EEF23132.1"/>
    </source>
</evidence>